<protein>
    <recommendedName>
        <fullName evidence="1">non-specific serine/threonine protein kinase</fullName>
        <ecNumber evidence="1">2.7.11.1</ecNumber>
    </recommendedName>
</protein>
<proteinExistence type="predicted"/>
<dbReference type="PROSITE" id="PS00107">
    <property type="entry name" value="PROTEIN_KINASE_ATP"/>
    <property type="match status" value="1"/>
</dbReference>
<evidence type="ECO:0000256" key="1">
    <source>
        <dbReference type="ARBA" id="ARBA00012513"/>
    </source>
</evidence>
<dbReference type="PROSITE" id="PS00109">
    <property type="entry name" value="PROTEIN_KINASE_TYR"/>
    <property type="match status" value="1"/>
</dbReference>
<evidence type="ECO:0000256" key="7">
    <source>
        <dbReference type="ARBA" id="ARBA00047899"/>
    </source>
</evidence>
<evidence type="ECO:0000256" key="5">
    <source>
        <dbReference type="ARBA" id="ARBA00022777"/>
    </source>
</evidence>
<feature type="coiled-coil region" evidence="10">
    <location>
        <begin position="355"/>
        <end position="395"/>
    </location>
</feature>
<reference evidence="13" key="1">
    <citation type="submission" date="2021-02" db="EMBL/GenBank/DDBJ databases">
        <title>Metagenome analyses of Stigonema ocellatum DSM 106950, Chlorogloea purpurea SAG 13.99 and Gomphosphaeria aponina DSM 107014.</title>
        <authorList>
            <person name="Marter P."/>
            <person name="Huang S."/>
        </authorList>
    </citation>
    <scope>NUCLEOTIDE SEQUENCE</scope>
    <source>
        <strain evidence="13">JP213</strain>
    </source>
</reference>
<dbReference type="InterPro" id="IPR011009">
    <property type="entry name" value="Kinase-like_dom_sf"/>
</dbReference>
<evidence type="ECO:0000259" key="12">
    <source>
        <dbReference type="PROSITE" id="PS50011"/>
    </source>
</evidence>
<dbReference type="Gene3D" id="3.30.200.20">
    <property type="entry name" value="Phosphorylase Kinase, domain 1"/>
    <property type="match status" value="1"/>
</dbReference>
<comment type="caution">
    <text evidence="13">The sequence shown here is derived from an EMBL/GenBank/DDBJ whole genome shotgun (WGS) entry which is preliminary data.</text>
</comment>
<evidence type="ECO:0000256" key="6">
    <source>
        <dbReference type="ARBA" id="ARBA00022840"/>
    </source>
</evidence>
<evidence type="ECO:0000313" key="14">
    <source>
        <dbReference type="Proteomes" id="UP000767446"/>
    </source>
</evidence>
<dbReference type="InterPro" id="IPR000719">
    <property type="entry name" value="Prot_kinase_dom"/>
</dbReference>
<dbReference type="Proteomes" id="UP000767446">
    <property type="component" value="Unassembled WGS sequence"/>
</dbReference>
<keyword evidence="3" id="KW-0808">Transferase</keyword>
<comment type="catalytic activity">
    <reaction evidence="8">
        <text>L-seryl-[protein] + ATP = O-phospho-L-seryl-[protein] + ADP + H(+)</text>
        <dbReference type="Rhea" id="RHEA:17989"/>
        <dbReference type="Rhea" id="RHEA-COMP:9863"/>
        <dbReference type="Rhea" id="RHEA-COMP:11604"/>
        <dbReference type="ChEBI" id="CHEBI:15378"/>
        <dbReference type="ChEBI" id="CHEBI:29999"/>
        <dbReference type="ChEBI" id="CHEBI:30616"/>
        <dbReference type="ChEBI" id="CHEBI:83421"/>
        <dbReference type="ChEBI" id="CHEBI:456216"/>
        <dbReference type="EC" id="2.7.11.1"/>
    </reaction>
</comment>
<dbReference type="PANTHER" id="PTHR24363:SF0">
    <property type="entry name" value="SERINE_THREONINE KINASE LIKE DOMAIN CONTAINING 1"/>
    <property type="match status" value="1"/>
</dbReference>
<comment type="catalytic activity">
    <reaction evidence="7">
        <text>L-threonyl-[protein] + ATP = O-phospho-L-threonyl-[protein] + ADP + H(+)</text>
        <dbReference type="Rhea" id="RHEA:46608"/>
        <dbReference type="Rhea" id="RHEA-COMP:11060"/>
        <dbReference type="Rhea" id="RHEA-COMP:11605"/>
        <dbReference type="ChEBI" id="CHEBI:15378"/>
        <dbReference type="ChEBI" id="CHEBI:30013"/>
        <dbReference type="ChEBI" id="CHEBI:30616"/>
        <dbReference type="ChEBI" id="CHEBI:61977"/>
        <dbReference type="ChEBI" id="CHEBI:456216"/>
        <dbReference type="EC" id="2.7.11.1"/>
    </reaction>
</comment>
<dbReference type="SUPFAM" id="SSF56112">
    <property type="entry name" value="Protein kinase-like (PK-like)"/>
    <property type="match status" value="1"/>
</dbReference>
<keyword evidence="11" id="KW-1133">Transmembrane helix</keyword>
<dbReference type="Pfam" id="PF00069">
    <property type="entry name" value="Pkinase"/>
    <property type="match status" value="1"/>
</dbReference>
<keyword evidence="6 9" id="KW-0067">ATP-binding</keyword>
<keyword evidence="10" id="KW-0175">Coiled coil</keyword>
<feature type="domain" description="Protein kinase" evidence="12">
    <location>
        <begin position="17"/>
        <end position="282"/>
    </location>
</feature>
<dbReference type="Gene3D" id="1.10.510.10">
    <property type="entry name" value="Transferase(Phosphotransferase) domain 1"/>
    <property type="match status" value="1"/>
</dbReference>
<evidence type="ECO:0000256" key="11">
    <source>
        <dbReference type="SAM" id="Phobius"/>
    </source>
</evidence>
<dbReference type="InterPro" id="IPR008266">
    <property type="entry name" value="Tyr_kinase_AS"/>
</dbReference>
<dbReference type="GO" id="GO:0005524">
    <property type="term" value="F:ATP binding"/>
    <property type="evidence" value="ECO:0007669"/>
    <property type="project" value="UniProtKB-UniRule"/>
</dbReference>
<keyword evidence="2 13" id="KW-0723">Serine/threonine-protein kinase</keyword>
<dbReference type="CDD" id="cd14014">
    <property type="entry name" value="STKc_PknB_like"/>
    <property type="match status" value="1"/>
</dbReference>
<dbReference type="InterPro" id="IPR017441">
    <property type="entry name" value="Protein_kinase_ATP_BS"/>
</dbReference>
<dbReference type="EMBL" id="JADQBC010000002">
    <property type="protein sequence ID" value="MBR8826400.1"/>
    <property type="molecule type" value="Genomic_DNA"/>
</dbReference>
<evidence type="ECO:0000256" key="10">
    <source>
        <dbReference type="SAM" id="Coils"/>
    </source>
</evidence>
<evidence type="ECO:0000313" key="13">
    <source>
        <dbReference type="EMBL" id="MBR8826400.1"/>
    </source>
</evidence>
<evidence type="ECO:0000256" key="3">
    <source>
        <dbReference type="ARBA" id="ARBA00022679"/>
    </source>
</evidence>
<evidence type="ECO:0000256" key="4">
    <source>
        <dbReference type="ARBA" id="ARBA00022741"/>
    </source>
</evidence>
<gene>
    <name evidence="13" type="ORF">DSM107014_00600</name>
</gene>
<sequence length="433" mass="49322">MNRLAALPPDSLVDKRYLIKKVLGQGGMGRTYLVSDQQCFNKLLVLKEFVPGSTEEYILQKSRALFRREAEVLYQLNHPQIPKFYGHFEERARLFLVQDYIKGKSYRQFLEQGKIFSEMEVIQWLKDLLPVLDYIHQKNIIHRDISPDNVMLVDSEEFQEGEEARNKLMLIDFGVVKQAENQVTSNYSIVGKLGYSPPEQIRLGQCYPTSDLYALAVSALVLLTGKEPQILFDSYSTQWQWQNYIKLSENLPEIIEKMLAEIPQERYQSAQEVLAKLNNPSFVQSPPAKTEIIQPKLPENQPNITGNVNKKNPLKILPWAAVVAVFLVGGITPHIAGVCNSLNNCAQGSKFQQVFDQATEKAETAIQAAEKAKNLAELQSSSDRLQSAITELTDIPEDVNFYGEVKEVLIKYQSKQEEIAARLQEESKKQPLW</sequence>
<dbReference type="PANTHER" id="PTHR24363">
    <property type="entry name" value="SERINE/THREONINE PROTEIN KINASE"/>
    <property type="match status" value="1"/>
</dbReference>
<evidence type="ECO:0000256" key="8">
    <source>
        <dbReference type="ARBA" id="ARBA00048679"/>
    </source>
</evidence>
<keyword evidence="5 13" id="KW-0418">Kinase</keyword>
<evidence type="ECO:0000256" key="9">
    <source>
        <dbReference type="PROSITE-ProRule" id="PRU10141"/>
    </source>
</evidence>
<keyword evidence="11" id="KW-0472">Membrane</keyword>
<accession>A0A941GMX2</accession>
<evidence type="ECO:0000256" key="2">
    <source>
        <dbReference type="ARBA" id="ARBA00022527"/>
    </source>
</evidence>
<dbReference type="EC" id="2.7.11.1" evidence="1"/>
<keyword evidence="4 9" id="KW-0547">Nucleotide-binding</keyword>
<keyword evidence="11" id="KW-0812">Transmembrane</keyword>
<dbReference type="AlphaFoldDB" id="A0A941GMX2"/>
<name>A0A941GMX2_9CHRO</name>
<feature type="binding site" evidence="9">
    <location>
        <position position="47"/>
    </location>
    <ligand>
        <name>ATP</name>
        <dbReference type="ChEBI" id="CHEBI:30616"/>
    </ligand>
</feature>
<feature type="transmembrane region" description="Helical" evidence="11">
    <location>
        <begin position="316"/>
        <end position="336"/>
    </location>
</feature>
<dbReference type="GO" id="GO:0004674">
    <property type="term" value="F:protein serine/threonine kinase activity"/>
    <property type="evidence" value="ECO:0007669"/>
    <property type="project" value="UniProtKB-KW"/>
</dbReference>
<dbReference type="PROSITE" id="PS50011">
    <property type="entry name" value="PROTEIN_KINASE_DOM"/>
    <property type="match status" value="1"/>
</dbReference>
<organism evidence="13 14">
    <name type="scientific">Gomphosphaeria aponina SAG 52.96 = DSM 107014</name>
    <dbReference type="NCBI Taxonomy" id="1521640"/>
    <lineage>
        <taxon>Bacteria</taxon>
        <taxon>Bacillati</taxon>
        <taxon>Cyanobacteriota</taxon>
        <taxon>Cyanophyceae</taxon>
        <taxon>Oscillatoriophycideae</taxon>
        <taxon>Chroococcales</taxon>
        <taxon>Gomphosphaeriaceae</taxon>
        <taxon>Gomphosphaeria</taxon>
    </lineage>
</organism>